<dbReference type="AlphaFoldDB" id="A0A0F2MK30"/>
<organism evidence="2 3">
    <name type="scientific">Sporothrix schenckii 1099-18</name>
    <dbReference type="NCBI Taxonomy" id="1397361"/>
    <lineage>
        <taxon>Eukaryota</taxon>
        <taxon>Fungi</taxon>
        <taxon>Dikarya</taxon>
        <taxon>Ascomycota</taxon>
        <taxon>Pezizomycotina</taxon>
        <taxon>Sordariomycetes</taxon>
        <taxon>Sordariomycetidae</taxon>
        <taxon>Ophiostomatales</taxon>
        <taxon>Ophiostomataceae</taxon>
        <taxon>Sporothrix</taxon>
    </lineage>
</organism>
<evidence type="ECO:0000313" key="3">
    <source>
        <dbReference type="Proteomes" id="UP000033710"/>
    </source>
</evidence>
<dbReference type="EMBL" id="AXCR01000004">
    <property type="protein sequence ID" value="KJR88536.1"/>
    <property type="molecule type" value="Genomic_DNA"/>
</dbReference>
<keyword evidence="1" id="KW-1133">Transmembrane helix</keyword>
<name>A0A0F2MK30_SPOSC</name>
<reference evidence="2 3" key="2">
    <citation type="journal article" date="2015" name="Eukaryot. Cell">
        <title>Asexual propagation of a virulent clone complex in a human and feline outbreak of sporotrichosis.</title>
        <authorList>
            <person name="Teixeira Mde M."/>
            <person name="Rodrigues A.M."/>
            <person name="Tsui C.K."/>
            <person name="de Almeida L.G."/>
            <person name="Van Diepeningen A.D."/>
            <person name="van den Ende B.G."/>
            <person name="Fernandes G.F."/>
            <person name="Kano R."/>
            <person name="Hamelin R.C."/>
            <person name="Lopes-Bezerra L.M."/>
            <person name="Vasconcelos A.T."/>
            <person name="de Hoog S."/>
            <person name="de Camargo Z.P."/>
            <person name="Felipe M.S."/>
        </authorList>
    </citation>
    <scope>NUCLEOTIDE SEQUENCE [LARGE SCALE GENOMIC DNA]</scope>
    <source>
        <strain evidence="2 3">1099-18</strain>
    </source>
</reference>
<sequence length="177" mass="19293">MAVSIKDKANSKISDTQYSPKSVTSNKTKTSLLSLLYLGVLALFSTLIVPLCQGRAPTSDATASKKLSYLPSCVLRVFWSSVAKNDHRTTLDHAGRQCGWYSAFCSGRSAGKVATKALLQDICRESEDDYDTLKTTPVDFVRKVRLPIVNTCAQASSRLVEIVNPDSAGRSRTLKQS</sequence>
<feature type="transmembrane region" description="Helical" evidence="1">
    <location>
        <begin position="31"/>
        <end position="51"/>
    </location>
</feature>
<evidence type="ECO:0000256" key="1">
    <source>
        <dbReference type="SAM" id="Phobius"/>
    </source>
</evidence>
<evidence type="ECO:0000313" key="2">
    <source>
        <dbReference type="EMBL" id="KJR88536.1"/>
    </source>
</evidence>
<protein>
    <submittedName>
        <fullName evidence="2">Uncharacterized protein</fullName>
    </submittedName>
</protein>
<comment type="caution">
    <text evidence="2">The sequence shown here is derived from an EMBL/GenBank/DDBJ whole genome shotgun (WGS) entry which is preliminary data.</text>
</comment>
<keyword evidence="1" id="KW-0812">Transmembrane</keyword>
<dbReference type="GeneID" id="27669846"/>
<gene>
    <name evidence="2" type="ORF">SPSK_07916</name>
</gene>
<dbReference type="RefSeq" id="XP_016591212.1">
    <property type="nucleotide sequence ID" value="XM_016734569.1"/>
</dbReference>
<keyword evidence="1" id="KW-0472">Membrane</keyword>
<proteinExistence type="predicted"/>
<dbReference type="VEuPathDB" id="FungiDB:SPSK_07916"/>
<accession>A0A0F2MK30</accession>
<dbReference type="KEGG" id="ssck:SPSK_07916"/>
<reference evidence="2 3" key="1">
    <citation type="journal article" date="2014" name="BMC Genomics">
        <title>Comparative genomics of the major fungal agents of human and animal Sporotrichosis: Sporothrix schenckii and Sporothrix brasiliensis.</title>
        <authorList>
            <person name="Teixeira M.M."/>
            <person name="de Almeida L.G."/>
            <person name="Kubitschek-Barreira P."/>
            <person name="Alves F.L."/>
            <person name="Kioshima E.S."/>
            <person name="Abadio A.K."/>
            <person name="Fernandes L."/>
            <person name="Derengowski L.S."/>
            <person name="Ferreira K.S."/>
            <person name="Souza R.C."/>
            <person name="Ruiz J.C."/>
            <person name="de Andrade N.C."/>
            <person name="Paes H.C."/>
            <person name="Nicola A.M."/>
            <person name="Albuquerque P."/>
            <person name="Gerber A.L."/>
            <person name="Martins V.P."/>
            <person name="Peconick L.D."/>
            <person name="Neto A.V."/>
            <person name="Chaucanez C.B."/>
            <person name="Silva P.A."/>
            <person name="Cunha O.L."/>
            <person name="de Oliveira F.F."/>
            <person name="dos Santos T.C."/>
            <person name="Barros A.L."/>
            <person name="Soares M.A."/>
            <person name="de Oliveira L.M."/>
            <person name="Marini M.M."/>
            <person name="Villalobos-Duno H."/>
            <person name="Cunha M.M."/>
            <person name="de Hoog S."/>
            <person name="da Silveira J.F."/>
            <person name="Henrissat B."/>
            <person name="Nino-Vega G.A."/>
            <person name="Cisalpino P.S."/>
            <person name="Mora-Montes H.M."/>
            <person name="Almeida S.R."/>
            <person name="Stajich J.E."/>
            <person name="Lopes-Bezerra L.M."/>
            <person name="Vasconcelos A.T."/>
            <person name="Felipe M.S."/>
        </authorList>
    </citation>
    <scope>NUCLEOTIDE SEQUENCE [LARGE SCALE GENOMIC DNA]</scope>
    <source>
        <strain evidence="2 3">1099-18</strain>
    </source>
</reference>
<dbReference type="Proteomes" id="UP000033710">
    <property type="component" value="Unassembled WGS sequence"/>
</dbReference>